<evidence type="ECO:0000256" key="1">
    <source>
        <dbReference type="SAM" id="MobiDB-lite"/>
    </source>
</evidence>
<evidence type="ECO:0000313" key="3">
    <source>
        <dbReference type="Proteomes" id="UP001419268"/>
    </source>
</evidence>
<protein>
    <submittedName>
        <fullName evidence="2">Uncharacterized protein</fullName>
    </submittedName>
</protein>
<dbReference type="Proteomes" id="UP001419268">
    <property type="component" value="Unassembled WGS sequence"/>
</dbReference>
<dbReference type="AlphaFoldDB" id="A0AAP0JTP2"/>
<dbReference type="EMBL" id="JBBNAG010000004">
    <property type="protein sequence ID" value="KAK9140038.1"/>
    <property type="molecule type" value="Genomic_DNA"/>
</dbReference>
<accession>A0AAP0JTP2</accession>
<gene>
    <name evidence="2" type="ORF">Scep_009719</name>
</gene>
<name>A0AAP0JTP2_9MAGN</name>
<proteinExistence type="predicted"/>
<organism evidence="2 3">
    <name type="scientific">Stephania cephalantha</name>
    <dbReference type="NCBI Taxonomy" id="152367"/>
    <lineage>
        <taxon>Eukaryota</taxon>
        <taxon>Viridiplantae</taxon>
        <taxon>Streptophyta</taxon>
        <taxon>Embryophyta</taxon>
        <taxon>Tracheophyta</taxon>
        <taxon>Spermatophyta</taxon>
        <taxon>Magnoliopsida</taxon>
        <taxon>Ranunculales</taxon>
        <taxon>Menispermaceae</taxon>
        <taxon>Menispermoideae</taxon>
        <taxon>Cissampelideae</taxon>
        <taxon>Stephania</taxon>
    </lineage>
</organism>
<feature type="region of interest" description="Disordered" evidence="1">
    <location>
        <begin position="209"/>
        <end position="238"/>
    </location>
</feature>
<keyword evidence="3" id="KW-1185">Reference proteome</keyword>
<reference evidence="2 3" key="1">
    <citation type="submission" date="2024-01" db="EMBL/GenBank/DDBJ databases">
        <title>Genome assemblies of Stephania.</title>
        <authorList>
            <person name="Yang L."/>
        </authorList>
    </citation>
    <scope>NUCLEOTIDE SEQUENCE [LARGE SCALE GENOMIC DNA]</scope>
    <source>
        <strain evidence="2">JXDWG</strain>
        <tissue evidence="2">Leaf</tissue>
    </source>
</reference>
<sequence length="245" mass="26961">MEIFSIFLSLYTDRLPSSISTPILLSLICTDRLPSSTGFDSLLAALASNADLKIFIICFRCQIAQISAYDETTVVCTHLATIRTHLDEITAVRSVHPDVAANRALDMDEDDEVTSNDVFLHVHMKDHDGVTFIDNRSSQFHLVRRREEHTQATPDQPIDEKQLYYDATRECSKGRVYGLGSLAKRKRRYEDPGAIRGIRVEPVENADGLRSKHLSGTTTATTAATNSGASSAGWDGSDSLTIAAT</sequence>
<comment type="caution">
    <text evidence="2">The sequence shown here is derived from an EMBL/GenBank/DDBJ whole genome shotgun (WGS) entry which is preliminary data.</text>
</comment>
<feature type="compositionally biased region" description="Low complexity" evidence="1">
    <location>
        <begin position="215"/>
        <end position="238"/>
    </location>
</feature>
<evidence type="ECO:0000313" key="2">
    <source>
        <dbReference type="EMBL" id="KAK9140038.1"/>
    </source>
</evidence>